<dbReference type="InterPro" id="IPR028082">
    <property type="entry name" value="Peripla_BP_I"/>
</dbReference>
<dbReference type="Gene3D" id="1.10.260.40">
    <property type="entry name" value="lambda repressor-like DNA-binding domains"/>
    <property type="match status" value="1"/>
</dbReference>
<comment type="caution">
    <text evidence="5">The sequence shown here is derived from an EMBL/GenBank/DDBJ whole genome shotgun (WGS) entry which is preliminary data.</text>
</comment>
<evidence type="ECO:0000259" key="4">
    <source>
        <dbReference type="PROSITE" id="PS50932"/>
    </source>
</evidence>
<evidence type="ECO:0000313" key="6">
    <source>
        <dbReference type="Proteomes" id="UP001144471"/>
    </source>
</evidence>
<accession>A0A9W6LLZ1</accession>
<dbReference type="SMART" id="SM00354">
    <property type="entry name" value="HTH_LACI"/>
    <property type="match status" value="1"/>
</dbReference>
<dbReference type="PROSITE" id="PS50932">
    <property type="entry name" value="HTH_LACI_2"/>
    <property type="match status" value="1"/>
</dbReference>
<sequence length="317" mass="35913">MKKLTIIDIARMAGVGKSTVSRVINGDPGVKRATKEKVLKVIEEVNFIPSRSAQSMRLKQNKVIGIINTRLGSRSENKTIKGILEVLYKNNYDVIILESDFSREKTVEHMDVLREKNIAGVIIFAISGMDYAFLEKMDIPVVMVAKEVENFTSIAYDDYSAIKSVMGYLEEEGRSRIAYIGVDHRDITTGYIRYSAYRDWCKTNKQKDISRFGDFSYESGYRLAKEIFEAERDIEAVVCATDNIALGVRKFLTEGAMENIVVTGIGNDKLLKFLYEDHISINFRYDEAGRKAARSIVKKIQGEEVENTLIEGELVKL</sequence>
<dbReference type="Gene3D" id="3.40.50.2300">
    <property type="match status" value="2"/>
</dbReference>
<dbReference type="Proteomes" id="UP001144471">
    <property type="component" value="Unassembled WGS sequence"/>
</dbReference>
<dbReference type="PROSITE" id="PS00356">
    <property type="entry name" value="HTH_LACI_1"/>
    <property type="match status" value="1"/>
</dbReference>
<keyword evidence="2" id="KW-0238">DNA-binding</keyword>
<dbReference type="Pfam" id="PF00532">
    <property type="entry name" value="Peripla_BP_1"/>
    <property type="match status" value="1"/>
</dbReference>
<keyword evidence="3" id="KW-0804">Transcription</keyword>
<keyword evidence="6" id="KW-1185">Reference proteome</keyword>
<reference evidence="5" key="1">
    <citation type="submission" date="2022-12" db="EMBL/GenBank/DDBJ databases">
        <title>Reference genome sequencing for broad-spectrum identification of bacterial and archaeal isolates by mass spectrometry.</title>
        <authorList>
            <person name="Sekiguchi Y."/>
            <person name="Tourlousse D.M."/>
        </authorList>
    </citation>
    <scope>NUCLEOTIDE SEQUENCE</scope>
    <source>
        <strain evidence="5">10succ1</strain>
    </source>
</reference>
<dbReference type="PRINTS" id="PR00036">
    <property type="entry name" value="HTHLACI"/>
</dbReference>
<dbReference type="CDD" id="cd01542">
    <property type="entry name" value="PBP1_TreR-like"/>
    <property type="match status" value="1"/>
</dbReference>
<evidence type="ECO:0000256" key="3">
    <source>
        <dbReference type="ARBA" id="ARBA00023163"/>
    </source>
</evidence>
<dbReference type="CDD" id="cd01392">
    <property type="entry name" value="HTH_LacI"/>
    <property type="match status" value="1"/>
</dbReference>
<gene>
    <name evidence="5" type="primary">treR</name>
    <name evidence="5" type="ORF">PM10SUCC1_07490</name>
</gene>
<dbReference type="InterPro" id="IPR010982">
    <property type="entry name" value="Lambda_DNA-bd_dom_sf"/>
</dbReference>
<keyword evidence="1" id="KW-0805">Transcription regulation</keyword>
<name>A0A9W6LLZ1_9FUSO</name>
<dbReference type="GO" id="GO:0003700">
    <property type="term" value="F:DNA-binding transcription factor activity"/>
    <property type="evidence" value="ECO:0007669"/>
    <property type="project" value="TreeGrafter"/>
</dbReference>
<dbReference type="InterPro" id="IPR000843">
    <property type="entry name" value="HTH_LacI"/>
</dbReference>
<feature type="domain" description="HTH lacI-type" evidence="4">
    <location>
        <begin position="4"/>
        <end position="58"/>
    </location>
</feature>
<dbReference type="GO" id="GO:0000976">
    <property type="term" value="F:transcription cis-regulatory region binding"/>
    <property type="evidence" value="ECO:0007669"/>
    <property type="project" value="TreeGrafter"/>
</dbReference>
<dbReference type="PANTHER" id="PTHR30146:SF146">
    <property type="entry name" value="HTH-TYPE TRANSCRIPTIONAL REGULATOR TRER"/>
    <property type="match status" value="1"/>
</dbReference>
<proteinExistence type="predicted"/>
<evidence type="ECO:0000313" key="5">
    <source>
        <dbReference type="EMBL" id="GLI55234.1"/>
    </source>
</evidence>
<evidence type="ECO:0000256" key="1">
    <source>
        <dbReference type="ARBA" id="ARBA00023015"/>
    </source>
</evidence>
<evidence type="ECO:0000256" key="2">
    <source>
        <dbReference type="ARBA" id="ARBA00023125"/>
    </source>
</evidence>
<dbReference type="PANTHER" id="PTHR30146">
    <property type="entry name" value="LACI-RELATED TRANSCRIPTIONAL REPRESSOR"/>
    <property type="match status" value="1"/>
</dbReference>
<protein>
    <submittedName>
        <fullName evidence="5">Trehalose operon repressor</fullName>
    </submittedName>
</protein>
<dbReference type="Pfam" id="PF00356">
    <property type="entry name" value="LacI"/>
    <property type="match status" value="1"/>
</dbReference>
<dbReference type="InterPro" id="IPR001761">
    <property type="entry name" value="Peripla_BP/Lac1_sug-bd_dom"/>
</dbReference>
<dbReference type="SUPFAM" id="SSF53822">
    <property type="entry name" value="Periplasmic binding protein-like I"/>
    <property type="match status" value="1"/>
</dbReference>
<organism evidence="5 6">
    <name type="scientific">Propionigenium maris DSM 9537</name>
    <dbReference type="NCBI Taxonomy" id="1123000"/>
    <lineage>
        <taxon>Bacteria</taxon>
        <taxon>Fusobacteriati</taxon>
        <taxon>Fusobacteriota</taxon>
        <taxon>Fusobacteriia</taxon>
        <taxon>Fusobacteriales</taxon>
        <taxon>Fusobacteriaceae</taxon>
        <taxon>Propionigenium</taxon>
    </lineage>
</organism>
<dbReference type="AlphaFoldDB" id="A0A9W6LLZ1"/>
<dbReference type="RefSeq" id="WP_281833568.1">
    <property type="nucleotide sequence ID" value="NZ_BSDY01000003.1"/>
</dbReference>
<dbReference type="EMBL" id="BSDY01000003">
    <property type="protein sequence ID" value="GLI55234.1"/>
    <property type="molecule type" value="Genomic_DNA"/>
</dbReference>
<dbReference type="SUPFAM" id="SSF47413">
    <property type="entry name" value="lambda repressor-like DNA-binding domains"/>
    <property type="match status" value="1"/>
</dbReference>